<evidence type="ECO:0000313" key="2">
    <source>
        <dbReference type="Proteomes" id="UP001358586"/>
    </source>
</evidence>
<sequence length="67" mass="7187">MSSRGKKIVVPPSKKRKGVVLSSGPTAEIRHPFLQLPLGPQQELFQILQAQPLGAGRCIDGAALEQI</sequence>
<reference evidence="1 2" key="1">
    <citation type="submission" date="2023-03" db="EMBL/GenBank/DDBJ databases">
        <title>WGS of Gossypium arboreum.</title>
        <authorList>
            <person name="Yu D."/>
        </authorList>
    </citation>
    <scope>NUCLEOTIDE SEQUENCE [LARGE SCALE GENOMIC DNA]</scope>
    <source>
        <tissue evidence="1">Leaf</tissue>
    </source>
</reference>
<name>A0ABR0P2R8_GOSAR</name>
<gene>
    <name evidence="1" type="ORF">PVK06_028191</name>
</gene>
<accession>A0ABR0P2R8</accession>
<dbReference type="Proteomes" id="UP001358586">
    <property type="component" value="Chromosome 8"/>
</dbReference>
<organism evidence="1 2">
    <name type="scientific">Gossypium arboreum</name>
    <name type="common">Tree cotton</name>
    <name type="synonym">Gossypium nanking</name>
    <dbReference type="NCBI Taxonomy" id="29729"/>
    <lineage>
        <taxon>Eukaryota</taxon>
        <taxon>Viridiplantae</taxon>
        <taxon>Streptophyta</taxon>
        <taxon>Embryophyta</taxon>
        <taxon>Tracheophyta</taxon>
        <taxon>Spermatophyta</taxon>
        <taxon>Magnoliopsida</taxon>
        <taxon>eudicotyledons</taxon>
        <taxon>Gunneridae</taxon>
        <taxon>Pentapetalae</taxon>
        <taxon>rosids</taxon>
        <taxon>malvids</taxon>
        <taxon>Malvales</taxon>
        <taxon>Malvaceae</taxon>
        <taxon>Malvoideae</taxon>
        <taxon>Gossypium</taxon>
    </lineage>
</organism>
<dbReference type="EMBL" id="JARKNE010000008">
    <property type="protein sequence ID" value="KAK5812752.1"/>
    <property type="molecule type" value="Genomic_DNA"/>
</dbReference>
<comment type="caution">
    <text evidence="1">The sequence shown here is derived from an EMBL/GenBank/DDBJ whole genome shotgun (WGS) entry which is preliminary data.</text>
</comment>
<keyword evidence="2" id="KW-1185">Reference proteome</keyword>
<proteinExistence type="predicted"/>
<protein>
    <submittedName>
        <fullName evidence="1">Uncharacterized protein</fullName>
    </submittedName>
</protein>
<evidence type="ECO:0000313" key="1">
    <source>
        <dbReference type="EMBL" id="KAK5812752.1"/>
    </source>
</evidence>